<dbReference type="InterPro" id="IPR038732">
    <property type="entry name" value="HpyO/CreE_NAD-binding"/>
</dbReference>
<dbReference type="Proteomes" id="UP000683310">
    <property type="component" value="Chromosome"/>
</dbReference>
<organism evidence="2 3">
    <name type="scientific">Nocardia tengchongensis</name>
    <dbReference type="NCBI Taxonomy" id="2055889"/>
    <lineage>
        <taxon>Bacteria</taxon>
        <taxon>Bacillati</taxon>
        <taxon>Actinomycetota</taxon>
        <taxon>Actinomycetes</taxon>
        <taxon>Mycobacteriales</taxon>
        <taxon>Nocardiaceae</taxon>
        <taxon>Nocardia</taxon>
    </lineage>
</organism>
<dbReference type="EMBL" id="CP074371">
    <property type="protein sequence ID" value="QVI21971.1"/>
    <property type="molecule type" value="Genomic_DNA"/>
</dbReference>
<evidence type="ECO:0000313" key="3">
    <source>
        <dbReference type="Proteomes" id="UP000683310"/>
    </source>
</evidence>
<proteinExistence type="predicted"/>
<evidence type="ECO:0000313" key="2">
    <source>
        <dbReference type="EMBL" id="QVI21971.1"/>
    </source>
</evidence>
<evidence type="ECO:0000259" key="1">
    <source>
        <dbReference type="Pfam" id="PF13454"/>
    </source>
</evidence>
<protein>
    <submittedName>
        <fullName evidence="2">FAD/NAD(P)-binding protein</fullName>
    </submittedName>
</protein>
<feature type="domain" description="FAD-dependent urate hydroxylase HpyO/Asp monooxygenase CreE-like FAD/NAD(P)-binding" evidence="1">
    <location>
        <begin position="9"/>
        <end position="59"/>
    </location>
</feature>
<sequence>MLDNVLRIAMVGVGPRGLNVFEHICANARQLDIAAGVELVVIDSNRVGTGSVWRTDQSWICVTAPPASRSWSSAPANGCAAPDLVGRVLRRL</sequence>
<reference evidence="2 3" key="1">
    <citation type="submission" date="2021-04" db="EMBL/GenBank/DDBJ databases">
        <title>Nocardia tengchongensis.</title>
        <authorList>
            <person name="Zhuang k."/>
            <person name="Ran Y."/>
            <person name="Li W."/>
        </authorList>
    </citation>
    <scope>NUCLEOTIDE SEQUENCE [LARGE SCALE GENOMIC DNA]</scope>
    <source>
        <strain evidence="2 3">CFH S0057</strain>
    </source>
</reference>
<keyword evidence="3" id="KW-1185">Reference proteome</keyword>
<dbReference type="Pfam" id="PF13454">
    <property type="entry name" value="NAD_binding_9"/>
    <property type="match status" value="1"/>
</dbReference>
<accession>A0ABX8CPW9</accession>
<name>A0ABX8CPW9_9NOCA</name>
<gene>
    <name evidence="2" type="ORF">KHQ06_02065</name>
</gene>